<keyword evidence="2" id="KW-1185">Reference proteome</keyword>
<sequence length="360" mass="42738">MSFDFVTALYKSQAPVPLNDHYYHKVIRDIVHDGIHSQVCFLLKQNGMLTQTPTFFQAYLKENYDKGLFQNLFIKNQTDILLSRFEEQGIDVIPLKGVYFAEKYFGHIGARATSDIDLLVRLQDLNQAIESVKTLGFSVEEEPIPGHFHCSLSKRLPHSHVPLVVELHWGLVKEETSKFDINDIWHESKAIGEYSHVRELSHMHCFYMICLHGWRHNLNSLKYFIDIIQMIHQYRGELDYEELFKMAESHRTLKRLTRTLSIVYEQFPHLNHVVKLPFKRKTLWRHHNVKGLKQYLDFFDYQFFSYDTLKHSMIEIRHWIWPSKFDLSCELGEIEQETSIIKLYISLYKKRISGLVKVIF</sequence>
<dbReference type="EMBL" id="JAROBZ020000003">
    <property type="protein sequence ID" value="MFB3170679.1"/>
    <property type="molecule type" value="Genomic_DNA"/>
</dbReference>
<protein>
    <submittedName>
        <fullName evidence="1">Nucleotidyltransferase family protein</fullName>
    </submittedName>
</protein>
<dbReference type="Pfam" id="PF14907">
    <property type="entry name" value="NTP_transf_5"/>
    <property type="match status" value="1"/>
</dbReference>
<comment type="caution">
    <text evidence="1">The sequence shown here is derived from an EMBL/GenBank/DDBJ whole genome shotgun (WGS) entry which is preliminary data.</text>
</comment>
<reference evidence="1 2" key="1">
    <citation type="submission" date="2024-05" db="EMBL/GenBank/DDBJ databases">
        <authorList>
            <person name="Venkateswaran K."/>
        </authorList>
    </citation>
    <scope>NUCLEOTIDE SEQUENCE [LARGE SCALE GENOMIC DNA]</scope>
    <source>
        <strain evidence="1 2">179-C4-2-HS</strain>
    </source>
</reference>
<dbReference type="Proteomes" id="UP001241748">
    <property type="component" value="Unassembled WGS sequence"/>
</dbReference>
<evidence type="ECO:0000313" key="1">
    <source>
        <dbReference type="EMBL" id="MFB3170679.1"/>
    </source>
</evidence>
<accession>A0ABV4Z1Y3</accession>
<organism evidence="1 2">
    <name type="scientific">Neobacillus driksii</name>
    <dbReference type="NCBI Taxonomy" id="3035913"/>
    <lineage>
        <taxon>Bacteria</taxon>
        <taxon>Bacillati</taxon>
        <taxon>Bacillota</taxon>
        <taxon>Bacilli</taxon>
        <taxon>Bacillales</taxon>
        <taxon>Bacillaceae</taxon>
        <taxon>Neobacillus</taxon>
    </lineage>
</organism>
<name>A0ABV4Z1Y3_9BACI</name>
<proteinExistence type="predicted"/>
<dbReference type="RefSeq" id="WP_306075897.1">
    <property type="nucleotide sequence ID" value="NZ_JAROBZ020000003.1"/>
</dbReference>
<evidence type="ECO:0000313" key="2">
    <source>
        <dbReference type="Proteomes" id="UP001241748"/>
    </source>
</evidence>
<gene>
    <name evidence="1" type="ORF">P5G62_026550</name>
</gene>
<dbReference type="InterPro" id="IPR039498">
    <property type="entry name" value="NTP_transf_5"/>
</dbReference>